<dbReference type="InterPro" id="IPR011009">
    <property type="entry name" value="Kinase-like_dom_sf"/>
</dbReference>
<dbReference type="InterPro" id="IPR011990">
    <property type="entry name" value="TPR-like_helical_dom_sf"/>
</dbReference>
<dbReference type="SUPFAM" id="SSF56112">
    <property type="entry name" value="Protein kinase-like (PK-like)"/>
    <property type="match status" value="1"/>
</dbReference>
<dbReference type="Gene3D" id="1.10.510.10">
    <property type="entry name" value="Transferase(Phosphotransferase) domain 1"/>
    <property type="match status" value="1"/>
</dbReference>
<keyword evidence="6" id="KW-0067">ATP-binding</keyword>
<dbReference type="InterPro" id="IPR000719">
    <property type="entry name" value="Prot_kinase_dom"/>
</dbReference>
<evidence type="ECO:0000256" key="7">
    <source>
        <dbReference type="SAM" id="MobiDB-lite"/>
    </source>
</evidence>
<name>A0A2V4NJX8_9ACTN</name>
<reference evidence="9 10" key="1">
    <citation type="submission" date="2018-03" db="EMBL/GenBank/DDBJ databases">
        <title>Bioinformatic expansion and discovery of thiopeptide antibiotics.</title>
        <authorList>
            <person name="Schwalen C.J."/>
            <person name="Hudson G.A."/>
            <person name="Mitchell D.A."/>
        </authorList>
    </citation>
    <scope>NUCLEOTIDE SEQUENCE [LARGE SCALE GENOMIC DNA]</scope>
    <source>
        <strain evidence="9 10">ATCC 21389</strain>
    </source>
</reference>
<dbReference type="Proteomes" id="UP000248039">
    <property type="component" value="Unassembled WGS sequence"/>
</dbReference>
<dbReference type="PANTHER" id="PTHR43289:SF6">
    <property type="entry name" value="SERINE_THREONINE-PROTEIN KINASE NEKL-3"/>
    <property type="match status" value="1"/>
</dbReference>
<evidence type="ECO:0000256" key="2">
    <source>
        <dbReference type="ARBA" id="ARBA00022527"/>
    </source>
</evidence>
<sequence>MAATPPGRRAAPSSALSPSSHPPGKSIRPTSAAVRRRTAADRLIGMSDLEGYQLLRELENGPTGSVWEALDRQLGHRVAVHQVPEGAPAEAAERFLNEAEKVGRLAHPHLVAVQHRTERALVAELLTGRPAAADDLGRLLVQAQQAFLGLQAAHAVGVVHWALKPERLLATEQGGLKLTGFGTAYLAPAVQTGNAPYLAPEQWRQVPADGRADLYALGCSLFHLVTSQLPYSGGSAEELMHRHLNDPVPSAAPYRPGLPPALDALLRELMAKDPADRPADAATVRTRLGAIAADYHGQADRRAPAASYPLAPAPATGYPPATYPPAPAPAYPSAPGPAATYPSAPGPAPASVPAGPEAAGVLRGQVDQAWAYGEAGHPQEAVRMLTGLTVEAARTLGPQAPQTLQIAYDLAIWRGMADDVAGAAGLLADLVPLMTAALGPGDEDVAKATRDLWSYRSDLERRRNRPNSIARPGELAALLGLPTYHLPT</sequence>
<evidence type="ECO:0000256" key="4">
    <source>
        <dbReference type="ARBA" id="ARBA00022741"/>
    </source>
</evidence>
<feature type="domain" description="Protein kinase" evidence="8">
    <location>
        <begin position="52"/>
        <end position="291"/>
    </location>
</feature>
<dbReference type="AlphaFoldDB" id="A0A2V4NJX8"/>
<dbReference type="PROSITE" id="PS50011">
    <property type="entry name" value="PROTEIN_KINASE_DOM"/>
    <property type="match status" value="1"/>
</dbReference>
<evidence type="ECO:0000256" key="3">
    <source>
        <dbReference type="ARBA" id="ARBA00022679"/>
    </source>
</evidence>
<protein>
    <recommendedName>
        <fullName evidence="1">non-specific serine/threonine protein kinase</fullName>
        <ecNumber evidence="1">2.7.11.1</ecNumber>
    </recommendedName>
</protein>
<feature type="region of interest" description="Disordered" evidence="7">
    <location>
        <begin position="332"/>
        <end position="356"/>
    </location>
</feature>
<evidence type="ECO:0000256" key="6">
    <source>
        <dbReference type="ARBA" id="ARBA00022840"/>
    </source>
</evidence>
<keyword evidence="3" id="KW-0808">Transferase</keyword>
<feature type="compositionally biased region" description="Low complexity" evidence="7">
    <location>
        <begin position="1"/>
        <end position="23"/>
    </location>
</feature>
<gene>
    <name evidence="9" type="ORF">C7C46_27140</name>
</gene>
<comment type="caution">
    <text evidence="9">The sequence shown here is derived from an EMBL/GenBank/DDBJ whole genome shotgun (WGS) entry which is preliminary data.</text>
</comment>
<keyword evidence="5" id="KW-0418">Kinase</keyword>
<dbReference type="GO" id="GO:0004674">
    <property type="term" value="F:protein serine/threonine kinase activity"/>
    <property type="evidence" value="ECO:0007669"/>
    <property type="project" value="UniProtKB-KW"/>
</dbReference>
<dbReference type="Pfam" id="PF00069">
    <property type="entry name" value="Pkinase"/>
    <property type="match status" value="1"/>
</dbReference>
<dbReference type="Gene3D" id="3.30.200.20">
    <property type="entry name" value="Phosphorylase Kinase, domain 1"/>
    <property type="match status" value="1"/>
</dbReference>
<dbReference type="Gene3D" id="1.25.40.10">
    <property type="entry name" value="Tetratricopeptide repeat domain"/>
    <property type="match status" value="1"/>
</dbReference>
<proteinExistence type="predicted"/>
<evidence type="ECO:0000259" key="8">
    <source>
        <dbReference type="PROSITE" id="PS50011"/>
    </source>
</evidence>
<organism evidence="9 10">
    <name type="scientific">Streptomyces tateyamensis</name>
    <dbReference type="NCBI Taxonomy" id="565073"/>
    <lineage>
        <taxon>Bacteria</taxon>
        <taxon>Bacillati</taxon>
        <taxon>Actinomycetota</taxon>
        <taxon>Actinomycetes</taxon>
        <taxon>Kitasatosporales</taxon>
        <taxon>Streptomycetaceae</taxon>
        <taxon>Streptomyces</taxon>
    </lineage>
</organism>
<evidence type="ECO:0000313" key="10">
    <source>
        <dbReference type="Proteomes" id="UP000248039"/>
    </source>
</evidence>
<evidence type="ECO:0000256" key="5">
    <source>
        <dbReference type="ARBA" id="ARBA00022777"/>
    </source>
</evidence>
<dbReference type="OrthoDB" id="308915at2"/>
<dbReference type="PANTHER" id="PTHR43289">
    <property type="entry name" value="MITOGEN-ACTIVATED PROTEIN KINASE KINASE KINASE 20-RELATED"/>
    <property type="match status" value="1"/>
</dbReference>
<dbReference type="EMBL" id="PYBW01000115">
    <property type="protein sequence ID" value="PYC70989.1"/>
    <property type="molecule type" value="Genomic_DNA"/>
</dbReference>
<keyword evidence="10" id="KW-1185">Reference proteome</keyword>
<dbReference type="GO" id="GO:0005524">
    <property type="term" value="F:ATP binding"/>
    <property type="evidence" value="ECO:0007669"/>
    <property type="project" value="UniProtKB-KW"/>
</dbReference>
<accession>A0A2V4NJX8</accession>
<keyword evidence="2" id="KW-0723">Serine/threonine-protein kinase</keyword>
<evidence type="ECO:0000313" key="9">
    <source>
        <dbReference type="EMBL" id="PYC70989.1"/>
    </source>
</evidence>
<feature type="region of interest" description="Disordered" evidence="7">
    <location>
        <begin position="1"/>
        <end position="34"/>
    </location>
</feature>
<evidence type="ECO:0000256" key="1">
    <source>
        <dbReference type="ARBA" id="ARBA00012513"/>
    </source>
</evidence>
<dbReference type="EC" id="2.7.11.1" evidence="1"/>
<keyword evidence="4" id="KW-0547">Nucleotide-binding</keyword>
<dbReference type="CDD" id="cd14014">
    <property type="entry name" value="STKc_PknB_like"/>
    <property type="match status" value="1"/>
</dbReference>